<proteinExistence type="predicted"/>
<feature type="transmembrane region" description="Helical" evidence="1">
    <location>
        <begin position="20"/>
        <end position="48"/>
    </location>
</feature>
<keyword evidence="3" id="KW-1185">Reference proteome</keyword>
<dbReference type="AlphaFoldDB" id="A0A2G1VV36"/>
<evidence type="ECO:0000313" key="3">
    <source>
        <dbReference type="Proteomes" id="UP000229433"/>
    </source>
</evidence>
<evidence type="ECO:0000256" key="1">
    <source>
        <dbReference type="SAM" id="Phobius"/>
    </source>
</evidence>
<reference evidence="2 3" key="1">
    <citation type="submission" date="2017-08" db="EMBL/GenBank/DDBJ databases">
        <title>The whole genome shortgun sequences of strain Leeuwenhoekiella nanhaiensis G18 from the South China Sea.</title>
        <authorList>
            <person name="Liu Q."/>
        </authorList>
    </citation>
    <scope>NUCLEOTIDE SEQUENCE [LARGE SCALE GENOMIC DNA]</scope>
    <source>
        <strain evidence="2 3">G18</strain>
    </source>
</reference>
<comment type="caution">
    <text evidence="2">The sequence shown here is derived from an EMBL/GenBank/DDBJ whole genome shotgun (WGS) entry which is preliminary data.</text>
</comment>
<keyword evidence="1" id="KW-0472">Membrane</keyword>
<organism evidence="2 3">
    <name type="scientific">Leeuwenhoekiella nanhaiensis</name>
    <dbReference type="NCBI Taxonomy" id="1655491"/>
    <lineage>
        <taxon>Bacteria</taxon>
        <taxon>Pseudomonadati</taxon>
        <taxon>Bacteroidota</taxon>
        <taxon>Flavobacteriia</taxon>
        <taxon>Flavobacteriales</taxon>
        <taxon>Flavobacteriaceae</taxon>
        <taxon>Leeuwenhoekiella</taxon>
    </lineage>
</organism>
<sequence length="78" mass="9214">MVRNEFLIPYSLFLIPYSLFLIPYSLFFILYSLFFILYSLFFILYSLFKINRFLIDKLLYSVCGEFTAIAGNLGAAKR</sequence>
<keyword evidence="1" id="KW-1133">Transmembrane helix</keyword>
<dbReference type="Proteomes" id="UP000229433">
    <property type="component" value="Unassembled WGS sequence"/>
</dbReference>
<evidence type="ECO:0000313" key="2">
    <source>
        <dbReference type="EMBL" id="PHQ30643.1"/>
    </source>
</evidence>
<dbReference type="EMBL" id="NQXA01000002">
    <property type="protein sequence ID" value="PHQ30643.1"/>
    <property type="molecule type" value="Genomic_DNA"/>
</dbReference>
<accession>A0A2G1VV36</accession>
<name>A0A2G1VV36_9FLAO</name>
<gene>
    <name evidence="2" type="ORF">CJ305_05730</name>
</gene>
<protein>
    <submittedName>
        <fullName evidence="2">Uncharacterized protein</fullName>
    </submittedName>
</protein>
<keyword evidence="1" id="KW-0812">Transmembrane</keyword>